<gene>
    <name evidence="2" type="ORF">CERZMDRAFT_98389</name>
</gene>
<accession>A0A6A6FDS6</accession>
<dbReference type="InterPro" id="IPR045518">
    <property type="entry name" value="2EXR"/>
</dbReference>
<proteinExistence type="predicted"/>
<dbReference type="InterPro" id="IPR038883">
    <property type="entry name" value="AN11006-like"/>
</dbReference>
<feature type="domain" description="2EXR" evidence="1">
    <location>
        <begin position="9"/>
        <end position="68"/>
    </location>
</feature>
<dbReference type="PANTHER" id="PTHR42085">
    <property type="entry name" value="F-BOX DOMAIN-CONTAINING PROTEIN"/>
    <property type="match status" value="1"/>
</dbReference>
<organism evidence="2 3">
    <name type="scientific">Cercospora zeae-maydis SCOH1-5</name>
    <dbReference type="NCBI Taxonomy" id="717836"/>
    <lineage>
        <taxon>Eukaryota</taxon>
        <taxon>Fungi</taxon>
        <taxon>Dikarya</taxon>
        <taxon>Ascomycota</taxon>
        <taxon>Pezizomycotina</taxon>
        <taxon>Dothideomycetes</taxon>
        <taxon>Dothideomycetidae</taxon>
        <taxon>Mycosphaerellales</taxon>
        <taxon>Mycosphaerellaceae</taxon>
        <taxon>Cercospora</taxon>
    </lineage>
</organism>
<dbReference type="PANTHER" id="PTHR42085:SF1">
    <property type="entry name" value="F-BOX DOMAIN-CONTAINING PROTEIN"/>
    <property type="match status" value="1"/>
</dbReference>
<keyword evidence="3" id="KW-1185">Reference proteome</keyword>
<dbReference type="Pfam" id="PF20150">
    <property type="entry name" value="2EXR"/>
    <property type="match status" value="1"/>
</dbReference>
<dbReference type="AlphaFoldDB" id="A0A6A6FDS6"/>
<reference evidence="2" key="1">
    <citation type="journal article" date="2020" name="Stud. Mycol.">
        <title>101 Dothideomycetes genomes: a test case for predicting lifestyles and emergence of pathogens.</title>
        <authorList>
            <person name="Haridas S."/>
            <person name="Albert R."/>
            <person name="Binder M."/>
            <person name="Bloem J."/>
            <person name="Labutti K."/>
            <person name="Salamov A."/>
            <person name="Andreopoulos B."/>
            <person name="Baker S."/>
            <person name="Barry K."/>
            <person name="Bills G."/>
            <person name="Bluhm B."/>
            <person name="Cannon C."/>
            <person name="Castanera R."/>
            <person name="Culley D."/>
            <person name="Daum C."/>
            <person name="Ezra D."/>
            <person name="Gonzalez J."/>
            <person name="Henrissat B."/>
            <person name="Kuo A."/>
            <person name="Liang C."/>
            <person name="Lipzen A."/>
            <person name="Lutzoni F."/>
            <person name="Magnuson J."/>
            <person name="Mondo S."/>
            <person name="Nolan M."/>
            <person name="Ohm R."/>
            <person name="Pangilinan J."/>
            <person name="Park H.-J."/>
            <person name="Ramirez L."/>
            <person name="Alfaro M."/>
            <person name="Sun H."/>
            <person name="Tritt A."/>
            <person name="Yoshinaga Y."/>
            <person name="Zwiers L.-H."/>
            <person name="Turgeon B."/>
            <person name="Goodwin S."/>
            <person name="Spatafora J."/>
            <person name="Crous P."/>
            <person name="Grigoriev I."/>
        </authorList>
    </citation>
    <scope>NUCLEOTIDE SEQUENCE</scope>
    <source>
        <strain evidence="2">SCOH1-5</strain>
    </source>
</reference>
<dbReference type="OrthoDB" id="5272396at2759"/>
<evidence type="ECO:0000259" key="1">
    <source>
        <dbReference type="Pfam" id="PF20150"/>
    </source>
</evidence>
<sequence>MSLARLLTLPTEIRALIFEHVVTEEQLVTFRLEPFQKDYYTSAIQPALTRVSRQIRSECLPFWYECNDFVLHTEGHKADDGRRWLMCHSHHLDAVKRFSFWIRYVPLINQRASSQGAISVSIYRQTKHARWLIDSNWLWITVVRKPAELAGDAKFLMEKLQDMLPALSTDTASPDDYFGTMSDLRLHYVQEKTLRV</sequence>
<protein>
    <recommendedName>
        <fullName evidence="1">2EXR domain-containing protein</fullName>
    </recommendedName>
</protein>
<evidence type="ECO:0000313" key="3">
    <source>
        <dbReference type="Proteomes" id="UP000799539"/>
    </source>
</evidence>
<dbReference type="Proteomes" id="UP000799539">
    <property type="component" value="Unassembled WGS sequence"/>
</dbReference>
<evidence type="ECO:0000313" key="2">
    <source>
        <dbReference type="EMBL" id="KAF2211503.1"/>
    </source>
</evidence>
<dbReference type="EMBL" id="ML992676">
    <property type="protein sequence ID" value="KAF2211503.1"/>
    <property type="molecule type" value="Genomic_DNA"/>
</dbReference>
<name>A0A6A6FDS6_9PEZI</name>